<dbReference type="Gene3D" id="3.40.50.720">
    <property type="entry name" value="NAD(P)-binding Rossmann-like Domain"/>
    <property type="match status" value="1"/>
</dbReference>
<dbReference type="GO" id="GO:0043758">
    <property type="term" value="F:acetate-CoA ligase (ADP-forming) activity"/>
    <property type="evidence" value="ECO:0007669"/>
    <property type="project" value="InterPro"/>
</dbReference>
<evidence type="ECO:0000256" key="3">
    <source>
        <dbReference type="ARBA" id="ARBA00022840"/>
    </source>
</evidence>
<dbReference type="Pfam" id="PF13607">
    <property type="entry name" value="Succ_CoA_lig"/>
    <property type="match status" value="1"/>
</dbReference>
<sequence length="416" mass="45404">NIYPINPKADKILGLKAYKSIKDVPDEVDLAVIVIPARIVPLVMEECASASVKGVIIISAGFSEIGAEGRKLEDEVMRIARKNGIRVVGPNCQGIINMTSNLIAWFGPVPKKRGPVAFITQSGAYGGSLISWTNKLRMKFFNIVVSIGNKCDVDEAELISFLAQNETVKVIALYLEGVKNGRKFMEAARDASKIKPIVVLRAGRSPEGARAIASHTGSLAGKDEIYNAAFKQAGIVRVNTTEELLDSSLALAAEHHAPGNNIVIITNAGGPGAIATDICYEYNIKLLKFSEKTVSELRKVLPPQCAVENPIDVTGDPRPERFDLALKIVFENEDPSGVIFIVIGPLRGGEEVAKIILKYRRMYRKPFVVCWLAREYAGRGPAMVKRAGIPIYDTPERAVTAMAALVKYGTYLRRKR</sequence>
<feature type="non-terminal residue" evidence="5">
    <location>
        <position position="1"/>
    </location>
</feature>
<keyword evidence="1" id="KW-0436">Ligase</keyword>
<protein>
    <submittedName>
        <fullName evidence="5">CoA-binding protein</fullName>
    </submittedName>
</protein>
<dbReference type="PANTHER" id="PTHR43334:SF1">
    <property type="entry name" value="3-HYDROXYPROPIONATE--COA LIGASE [ADP-FORMING]"/>
    <property type="match status" value="1"/>
</dbReference>
<dbReference type="InterPro" id="IPR043938">
    <property type="entry name" value="Ligase_CoA_dom"/>
</dbReference>
<reference evidence="5 6" key="1">
    <citation type="submission" date="2018-06" db="EMBL/GenBank/DDBJ databases">
        <title>Extensive metabolic versatility and redundancy in microbially diverse, dynamic hydrothermal sediments.</title>
        <authorList>
            <person name="Dombrowski N."/>
            <person name="Teske A."/>
            <person name="Baker B.J."/>
        </authorList>
    </citation>
    <scope>NUCLEOTIDE SEQUENCE [LARGE SCALE GENOMIC DNA]</scope>
    <source>
        <strain evidence="5">B30_G17</strain>
    </source>
</reference>
<keyword evidence="2" id="KW-0547">Nucleotide-binding</keyword>
<evidence type="ECO:0000313" key="5">
    <source>
        <dbReference type="EMBL" id="RLE49475.1"/>
    </source>
</evidence>
<name>A0A497EQ27_9CREN</name>
<dbReference type="SMART" id="SM00881">
    <property type="entry name" value="CoA_binding"/>
    <property type="match status" value="1"/>
</dbReference>
<evidence type="ECO:0000256" key="2">
    <source>
        <dbReference type="ARBA" id="ARBA00022741"/>
    </source>
</evidence>
<evidence type="ECO:0000256" key="1">
    <source>
        <dbReference type="ARBA" id="ARBA00022598"/>
    </source>
</evidence>
<evidence type="ECO:0000313" key="6">
    <source>
        <dbReference type="Proteomes" id="UP000281962"/>
    </source>
</evidence>
<dbReference type="PANTHER" id="PTHR43334">
    <property type="entry name" value="ACETATE--COA LIGASE [ADP-FORMING]"/>
    <property type="match status" value="1"/>
</dbReference>
<accession>A0A497EQ27</accession>
<keyword evidence="3" id="KW-0067">ATP-binding</keyword>
<dbReference type="InterPro" id="IPR036291">
    <property type="entry name" value="NAD(P)-bd_dom_sf"/>
</dbReference>
<dbReference type="EMBL" id="QMQY01000100">
    <property type="protein sequence ID" value="RLE49475.1"/>
    <property type="molecule type" value="Genomic_DNA"/>
</dbReference>
<dbReference type="Gene3D" id="3.40.50.261">
    <property type="entry name" value="Succinyl-CoA synthetase domains"/>
    <property type="match status" value="2"/>
</dbReference>
<comment type="caution">
    <text evidence="5">The sequence shown here is derived from an EMBL/GenBank/DDBJ whole genome shotgun (WGS) entry which is preliminary data.</text>
</comment>
<organism evidence="5 6">
    <name type="scientific">Thermoproteota archaeon</name>
    <dbReference type="NCBI Taxonomy" id="2056631"/>
    <lineage>
        <taxon>Archaea</taxon>
        <taxon>Thermoproteota</taxon>
    </lineage>
</organism>
<dbReference type="Pfam" id="PF19045">
    <property type="entry name" value="Ligase_CoA_2"/>
    <property type="match status" value="1"/>
</dbReference>
<dbReference type="InterPro" id="IPR032875">
    <property type="entry name" value="Succ_CoA_lig_flav_dom"/>
</dbReference>
<dbReference type="InterPro" id="IPR016102">
    <property type="entry name" value="Succinyl-CoA_synth-like"/>
</dbReference>
<gene>
    <name evidence="5" type="ORF">DRJ21_02360</name>
</gene>
<evidence type="ECO:0000259" key="4">
    <source>
        <dbReference type="SMART" id="SM00881"/>
    </source>
</evidence>
<proteinExistence type="predicted"/>
<dbReference type="InterPro" id="IPR051538">
    <property type="entry name" value="Acyl-CoA_Synth/Transferase"/>
</dbReference>
<feature type="domain" description="CoA-binding" evidence="4">
    <location>
        <begin position="1"/>
        <end position="62"/>
    </location>
</feature>
<dbReference type="Pfam" id="PF13380">
    <property type="entry name" value="CoA_binding_2"/>
    <property type="match status" value="1"/>
</dbReference>
<dbReference type="Proteomes" id="UP000281962">
    <property type="component" value="Unassembled WGS sequence"/>
</dbReference>
<dbReference type="AlphaFoldDB" id="A0A497EQ27"/>
<dbReference type="SUPFAM" id="SSF51735">
    <property type="entry name" value="NAD(P)-binding Rossmann-fold domains"/>
    <property type="match status" value="1"/>
</dbReference>
<dbReference type="GO" id="GO:0005524">
    <property type="term" value="F:ATP binding"/>
    <property type="evidence" value="ECO:0007669"/>
    <property type="project" value="UniProtKB-KW"/>
</dbReference>
<dbReference type="InterPro" id="IPR003781">
    <property type="entry name" value="CoA-bd"/>
</dbReference>
<dbReference type="SUPFAM" id="SSF52210">
    <property type="entry name" value="Succinyl-CoA synthetase domains"/>
    <property type="match status" value="2"/>
</dbReference>